<protein>
    <recommendedName>
        <fullName evidence="2">Phage integrase central domain-containing protein</fullName>
    </recommendedName>
</protein>
<keyword evidence="1" id="KW-0238">DNA-binding</keyword>
<keyword evidence="4" id="KW-1185">Reference proteome</keyword>
<dbReference type="AlphaFoldDB" id="A0A9X1LB88"/>
<reference evidence="3" key="1">
    <citation type="submission" date="2021-10" db="EMBL/GenBank/DDBJ databases">
        <title>Roseicella aerolatum sp. nov., isolated from aerosols of e-waste dismantling site.</title>
        <authorList>
            <person name="Qin T."/>
        </authorList>
    </citation>
    <scope>NUCLEOTIDE SEQUENCE</scope>
    <source>
        <strain evidence="3">GB24</strain>
    </source>
</reference>
<gene>
    <name evidence="3" type="ORF">LHA35_28170</name>
</gene>
<name>A0A9X1LB88_9PROT</name>
<evidence type="ECO:0000259" key="2">
    <source>
        <dbReference type="Pfam" id="PF22022"/>
    </source>
</evidence>
<evidence type="ECO:0000256" key="1">
    <source>
        <dbReference type="ARBA" id="ARBA00023125"/>
    </source>
</evidence>
<sequence length="446" mass="48341">MAGAYLRSHEEGWRNPKHRGQWRSTLERYVFPAIGATPVALASVRPGVVGDQALREAVSMLEAIALQGAVREPAVRVCRDEQDDGVWLDLGREDWGLVHVNAQGWRLVPGANVPLLRPRGLRPLPVPVRVDRDLALADLRRLLNLRPGEAGQPSGDIVLAVLWLVSVLYPRGPYPVLALDGEQGSAKTTMSLVMRRLADPNLADIQPMPKQERDLALACRNGRLLALDNLSSIAPDMADALCRVATGSGFRERQLYTNDEENMGWVQNPVLLNGIPALLARGDLADRAIALTLPAIPDHLRRTEVDFWREFDTAAAGILGLLLDAIATALRRLPEVRLERPPRMADFAWLACAAAPAFGWSEGQVLAALEENRAAAVAGVIEADAVAATILALAQEHGAWIGTPSELNRTGMAGGFCAWVMPPGRLSPVGHSSAPRPRREGCFRSA</sequence>
<dbReference type="InterPro" id="IPR010998">
    <property type="entry name" value="Integrase_recombinase_N"/>
</dbReference>
<evidence type="ECO:0000313" key="4">
    <source>
        <dbReference type="Proteomes" id="UP001139311"/>
    </source>
</evidence>
<feature type="non-terminal residue" evidence="3">
    <location>
        <position position="446"/>
    </location>
</feature>
<accession>A0A9X1LB88</accession>
<organism evidence="3 4">
    <name type="scientific">Roseicella aerolata</name>
    <dbReference type="NCBI Taxonomy" id="2883479"/>
    <lineage>
        <taxon>Bacteria</taxon>
        <taxon>Pseudomonadati</taxon>
        <taxon>Pseudomonadota</taxon>
        <taxon>Alphaproteobacteria</taxon>
        <taxon>Acetobacterales</taxon>
        <taxon>Roseomonadaceae</taxon>
        <taxon>Roseicella</taxon>
    </lineage>
</organism>
<dbReference type="EMBL" id="JAJAQI010000137">
    <property type="protein sequence ID" value="MCB4825579.1"/>
    <property type="molecule type" value="Genomic_DNA"/>
</dbReference>
<dbReference type="Pfam" id="PF22022">
    <property type="entry name" value="Phage_int_M"/>
    <property type="match status" value="1"/>
</dbReference>
<dbReference type="Gene3D" id="1.10.150.130">
    <property type="match status" value="1"/>
</dbReference>
<proteinExistence type="predicted"/>
<dbReference type="Proteomes" id="UP001139311">
    <property type="component" value="Unassembled WGS sequence"/>
</dbReference>
<evidence type="ECO:0000313" key="3">
    <source>
        <dbReference type="EMBL" id="MCB4825579.1"/>
    </source>
</evidence>
<dbReference type="InterPro" id="IPR053876">
    <property type="entry name" value="Phage_int_M"/>
</dbReference>
<comment type="caution">
    <text evidence="3">The sequence shown here is derived from an EMBL/GenBank/DDBJ whole genome shotgun (WGS) entry which is preliminary data.</text>
</comment>
<feature type="domain" description="Phage integrase central" evidence="2">
    <location>
        <begin position="2"/>
        <end position="40"/>
    </location>
</feature>
<dbReference type="GO" id="GO:0003677">
    <property type="term" value="F:DNA binding"/>
    <property type="evidence" value="ECO:0007669"/>
    <property type="project" value="UniProtKB-KW"/>
</dbReference>